<name>A0A433U6F8_ELYCH</name>
<evidence type="ECO:0000256" key="14">
    <source>
        <dbReference type="SAM" id="MobiDB-lite"/>
    </source>
</evidence>
<comment type="subcellular location">
    <subcellularLocation>
        <location evidence="1 12">Nucleus</location>
    </subcellularLocation>
</comment>
<feature type="binding site" evidence="13">
    <location>
        <position position="351"/>
    </location>
    <ligand>
        <name>Zn(2+)</name>
        <dbReference type="ChEBI" id="CHEBI:29105"/>
    </ligand>
</feature>
<dbReference type="InterPro" id="IPR033411">
    <property type="entry name" value="Ribonuclease_PIN"/>
</dbReference>
<feature type="compositionally biased region" description="Polar residues" evidence="14">
    <location>
        <begin position="224"/>
        <end position="240"/>
    </location>
</feature>
<evidence type="ECO:0000256" key="11">
    <source>
        <dbReference type="ARBA" id="ARBA00045628"/>
    </source>
</evidence>
<dbReference type="InterPro" id="IPR017117">
    <property type="entry name" value="Nob1_euk"/>
</dbReference>
<feature type="binding site" evidence="13">
    <location>
        <position position="339"/>
    </location>
    <ligand>
        <name>Zn(2+)</name>
        <dbReference type="ChEBI" id="CHEBI:29105"/>
    </ligand>
</feature>
<proteinExistence type="inferred from homology"/>
<comment type="function">
    <text evidence="11">May play a role in mRNA degradation. Endonuclease required for processing of 20S pre-rRNA precursor and biogenesis of 40S ribosomal subunits.</text>
</comment>
<keyword evidence="4" id="KW-0597">Phosphoprotein</keyword>
<keyword evidence="18" id="KW-1185">Reference proteome</keyword>
<dbReference type="FunFam" id="3.40.50.1010:FF:000018">
    <property type="entry name" value="RNA-binding protein NOB1"/>
    <property type="match status" value="1"/>
</dbReference>
<dbReference type="CDD" id="cd09876">
    <property type="entry name" value="PIN_Nob1-like"/>
    <property type="match status" value="1"/>
</dbReference>
<comment type="similarity">
    <text evidence="2 12">Belongs to the NOB1 family.</text>
</comment>
<dbReference type="Gene3D" id="6.20.210.10">
    <property type="entry name" value="Nin one binding (NOB1), Zn-ribbon-like"/>
    <property type="match status" value="1"/>
</dbReference>
<feature type="domain" description="Ribonuclease PIN" evidence="16">
    <location>
        <begin position="47"/>
        <end position="133"/>
    </location>
</feature>
<dbReference type="GO" id="GO:0030688">
    <property type="term" value="C:preribosome, small subunit precursor"/>
    <property type="evidence" value="ECO:0007669"/>
    <property type="project" value="TreeGrafter"/>
</dbReference>
<feature type="binding site" evidence="13">
    <location>
        <position position="336"/>
    </location>
    <ligand>
        <name>Zn(2+)</name>
        <dbReference type="ChEBI" id="CHEBI:29105"/>
    </ligand>
</feature>
<keyword evidence="10 12" id="KW-0539">Nucleus</keyword>
<sequence length="478" mass="53656">MEWRDFDSSLKRQYLGENFVVVPAERTFSLTRSFGLSTNMAPKTKHVVADAGAFIRNAPLRDIAENIYTVPEVIAESCDRATRRRLKTFPLDIKFKEPSGDTIRLISEFAKKTGDYSSLSAVDLKVLALTYDLEKQFKGVAHLRKQPEKNPQWTGGAYSASQLSTGNSTFKQYKEGEALPSDLIGEQRLDEESDEDDDFHDAAELLDQAEKDGEEEMPLEDSDLSNVNENNKGASNNEVATNDAEERKVSEEDIEEDTDEEDYEEEDEDDEGWITPANISDVKRSMGLDTVSSSDVSVGCLTTDFAMQNVMIQMGLNVLSVDGMLIKRAKSYVLRCYGCMKITKDTSKQFCPHCGNKTLKRLSTSIDEDGTVRYWLAKNYTIRTRGSKYSLPKPQGGKHALNPVLCADQPMPHQRPTKKSMQKVDILSDDIVAGSSPFRVNDVTSRAAQLGIRNKHPPQWAKRNPNEARRKVNKRKGK</sequence>
<feature type="compositionally biased region" description="Acidic residues" evidence="14">
    <location>
        <begin position="212"/>
        <end position="223"/>
    </location>
</feature>
<keyword evidence="5" id="KW-0540">Nuclease</keyword>
<evidence type="ECO:0000259" key="15">
    <source>
        <dbReference type="Pfam" id="PF08772"/>
    </source>
</evidence>
<keyword evidence="6 12" id="KW-0479">Metal-binding</keyword>
<evidence type="ECO:0000256" key="9">
    <source>
        <dbReference type="ARBA" id="ARBA00022833"/>
    </source>
</evidence>
<dbReference type="GO" id="GO:0004521">
    <property type="term" value="F:RNA endonuclease activity"/>
    <property type="evidence" value="ECO:0007669"/>
    <property type="project" value="UniProtKB-UniRule"/>
</dbReference>
<dbReference type="PIRSF" id="PIRSF037125">
    <property type="entry name" value="D-site_20S_pre-rRNA_nuclease"/>
    <property type="match status" value="1"/>
</dbReference>
<evidence type="ECO:0000256" key="13">
    <source>
        <dbReference type="PIRSR" id="PIRSR037125-1"/>
    </source>
</evidence>
<evidence type="ECO:0000256" key="1">
    <source>
        <dbReference type="ARBA" id="ARBA00004123"/>
    </source>
</evidence>
<evidence type="ECO:0000256" key="2">
    <source>
        <dbReference type="ARBA" id="ARBA00005858"/>
    </source>
</evidence>
<gene>
    <name evidence="17" type="ORF">EGW08_002904</name>
</gene>
<dbReference type="InterPro" id="IPR039907">
    <property type="entry name" value="NOB1"/>
</dbReference>
<dbReference type="GO" id="GO:0008270">
    <property type="term" value="F:zinc ion binding"/>
    <property type="evidence" value="ECO:0007669"/>
    <property type="project" value="UniProtKB-KW"/>
</dbReference>
<evidence type="ECO:0000313" key="18">
    <source>
        <dbReference type="Proteomes" id="UP000271974"/>
    </source>
</evidence>
<accession>A0A433U6F8</accession>
<dbReference type="Gene3D" id="3.40.50.1010">
    <property type="entry name" value="5'-nuclease"/>
    <property type="match status" value="1"/>
</dbReference>
<dbReference type="PANTHER" id="PTHR12814">
    <property type="entry name" value="RNA-BINDING PROTEIN NOB1"/>
    <property type="match status" value="1"/>
</dbReference>
<dbReference type="PANTHER" id="PTHR12814:SF2">
    <property type="entry name" value="RNA-BINDING PROTEIN NOB1"/>
    <property type="match status" value="1"/>
</dbReference>
<dbReference type="STRING" id="188477.A0A433U6F8"/>
<dbReference type="InterPro" id="IPR036283">
    <property type="entry name" value="NOB1_Zf-like_sf"/>
</dbReference>
<evidence type="ECO:0000259" key="16">
    <source>
        <dbReference type="Pfam" id="PF17146"/>
    </source>
</evidence>
<evidence type="ECO:0000256" key="7">
    <source>
        <dbReference type="ARBA" id="ARBA00022771"/>
    </source>
</evidence>
<feature type="binding site" evidence="13">
    <location>
        <position position="354"/>
    </location>
    <ligand>
        <name>Zn(2+)</name>
        <dbReference type="ChEBI" id="CHEBI:29105"/>
    </ligand>
</feature>
<feature type="region of interest" description="Disordered" evidence="14">
    <location>
        <begin position="212"/>
        <end position="277"/>
    </location>
</feature>
<evidence type="ECO:0000256" key="8">
    <source>
        <dbReference type="ARBA" id="ARBA00022801"/>
    </source>
</evidence>
<evidence type="ECO:0000256" key="10">
    <source>
        <dbReference type="ARBA" id="ARBA00023242"/>
    </source>
</evidence>
<feature type="compositionally biased region" description="Acidic residues" evidence="14">
    <location>
        <begin position="252"/>
        <end position="272"/>
    </location>
</feature>
<dbReference type="OrthoDB" id="446759at2759"/>
<evidence type="ECO:0000256" key="3">
    <source>
        <dbReference type="ARBA" id="ARBA00018439"/>
    </source>
</evidence>
<feature type="region of interest" description="Disordered" evidence="14">
    <location>
        <begin position="178"/>
        <end position="198"/>
    </location>
</feature>
<evidence type="ECO:0000256" key="6">
    <source>
        <dbReference type="ARBA" id="ARBA00022723"/>
    </source>
</evidence>
<dbReference type="EMBL" id="RQTK01000058">
    <property type="protein sequence ID" value="RUS89384.1"/>
    <property type="molecule type" value="Genomic_DNA"/>
</dbReference>
<keyword evidence="9 12" id="KW-0862">Zinc</keyword>
<reference evidence="17 18" key="1">
    <citation type="submission" date="2019-01" db="EMBL/GenBank/DDBJ databases">
        <title>A draft genome assembly of the solar-powered sea slug Elysia chlorotica.</title>
        <authorList>
            <person name="Cai H."/>
            <person name="Li Q."/>
            <person name="Fang X."/>
            <person name="Li J."/>
            <person name="Curtis N.E."/>
            <person name="Altenburger A."/>
            <person name="Shibata T."/>
            <person name="Feng M."/>
            <person name="Maeda T."/>
            <person name="Schwartz J.A."/>
            <person name="Shigenobu S."/>
            <person name="Lundholm N."/>
            <person name="Nishiyama T."/>
            <person name="Yang H."/>
            <person name="Hasebe M."/>
            <person name="Li S."/>
            <person name="Pierce S.K."/>
            <person name="Wang J."/>
        </authorList>
    </citation>
    <scope>NUCLEOTIDE SEQUENCE [LARGE SCALE GENOMIC DNA]</scope>
    <source>
        <strain evidence="17">EC2010</strain>
        <tissue evidence="17">Whole organism of an adult</tissue>
    </source>
</reference>
<dbReference type="GO" id="GO:0030490">
    <property type="term" value="P:maturation of SSU-rRNA"/>
    <property type="evidence" value="ECO:0007669"/>
    <property type="project" value="TreeGrafter"/>
</dbReference>
<protein>
    <recommendedName>
        <fullName evidence="3 12">RNA-binding protein NOB1</fullName>
    </recommendedName>
</protein>
<evidence type="ECO:0000256" key="4">
    <source>
        <dbReference type="ARBA" id="ARBA00022553"/>
    </source>
</evidence>
<keyword evidence="8" id="KW-0378">Hydrolase</keyword>
<dbReference type="GO" id="GO:0016787">
    <property type="term" value="F:hydrolase activity"/>
    <property type="evidence" value="ECO:0007669"/>
    <property type="project" value="UniProtKB-KW"/>
</dbReference>
<evidence type="ECO:0000256" key="12">
    <source>
        <dbReference type="PIRNR" id="PIRNR037125"/>
    </source>
</evidence>
<comment type="caution">
    <text evidence="17">The sequence shown here is derived from an EMBL/GenBank/DDBJ whole genome shotgun (WGS) entry which is preliminary data.</text>
</comment>
<evidence type="ECO:0000313" key="17">
    <source>
        <dbReference type="EMBL" id="RUS89384.1"/>
    </source>
</evidence>
<dbReference type="Pfam" id="PF17146">
    <property type="entry name" value="PIN_6"/>
    <property type="match status" value="1"/>
</dbReference>
<keyword evidence="7" id="KW-0863">Zinc-finger</keyword>
<dbReference type="AlphaFoldDB" id="A0A433U6F8"/>
<dbReference type="Proteomes" id="UP000271974">
    <property type="component" value="Unassembled WGS sequence"/>
</dbReference>
<dbReference type="InterPro" id="IPR014881">
    <property type="entry name" value="NOB1_Zn-bd"/>
</dbReference>
<organism evidence="17 18">
    <name type="scientific">Elysia chlorotica</name>
    <name type="common">Eastern emerald elysia</name>
    <name type="synonym">Sea slug</name>
    <dbReference type="NCBI Taxonomy" id="188477"/>
    <lineage>
        <taxon>Eukaryota</taxon>
        <taxon>Metazoa</taxon>
        <taxon>Spiralia</taxon>
        <taxon>Lophotrochozoa</taxon>
        <taxon>Mollusca</taxon>
        <taxon>Gastropoda</taxon>
        <taxon>Heterobranchia</taxon>
        <taxon>Euthyneura</taxon>
        <taxon>Panpulmonata</taxon>
        <taxon>Sacoglossa</taxon>
        <taxon>Placobranchoidea</taxon>
        <taxon>Plakobranchidae</taxon>
        <taxon>Elysia</taxon>
    </lineage>
</organism>
<feature type="domain" description="Nin one binding (NOB1) Zn-ribbon-like" evidence="15">
    <location>
        <begin position="326"/>
        <end position="397"/>
    </location>
</feature>
<evidence type="ECO:0000256" key="5">
    <source>
        <dbReference type="ARBA" id="ARBA00022722"/>
    </source>
</evidence>
<dbReference type="GO" id="GO:0005634">
    <property type="term" value="C:nucleus"/>
    <property type="evidence" value="ECO:0007669"/>
    <property type="project" value="UniProtKB-SubCell"/>
</dbReference>
<dbReference type="Pfam" id="PF08772">
    <property type="entry name" value="Zn_ribbon_NOB1"/>
    <property type="match status" value="1"/>
</dbReference>
<dbReference type="SUPFAM" id="SSF144206">
    <property type="entry name" value="NOB1 zinc finger-like"/>
    <property type="match status" value="1"/>
</dbReference>
<feature type="region of interest" description="Disordered" evidence="14">
    <location>
        <begin position="453"/>
        <end position="478"/>
    </location>
</feature>